<reference evidence="2 3" key="1">
    <citation type="submission" date="2017-03" db="EMBL/GenBank/DDBJ databases">
        <title>Genomes of endolithic fungi from Antarctica.</title>
        <authorList>
            <person name="Coleine C."/>
            <person name="Masonjones S."/>
            <person name="Stajich J.E."/>
        </authorList>
    </citation>
    <scope>NUCLEOTIDE SEQUENCE [LARGE SCALE GENOMIC DNA]</scope>
    <source>
        <strain evidence="2 3">CCFEE 5311</strain>
    </source>
</reference>
<evidence type="ECO:0000256" key="1">
    <source>
        <dbReference type="SAM" id="MobiDB-lite"/>
    </source>
</evidence>
<accession>A0A4U0V948</accession>
<dbReference type="EMBL" id="NAJP01000015">
    <property type="protein sequence ID" value="TKA44425.1"/>
    <property type="molecule type" value="Genomic_DNA"/>
</dbReference>
<sequence>MHIGIVCPSKIKSSGNPSSEVIKRAKVEARLRVATKTPKKKSKTFVELSNDKEVVLQKLSLEILYNLSKEDKSLSYRTTNSKEDANTCKRLDDS</sequence>
<evidence type="ECO:0000313" key="2">
    <source>
        <dbReference type="EMBL" id="TKA44425.1"/>
    </source>
</evidence>
<name>A0A4U0V948_9PEZI</name>
<dbReference type="Proteomes" id="UP000310066">
    <property type="component" value="Unassembled WGS sequence"/>
</dbReference>
<feature type="region of interest" description="Disordered" evidence="1">
    <location>
        <begin position="75"/>
        <end position="94"/>
    </location>
</feature>
<dbReference type="AlphaFoldDB" id="A0A4U0V948"/>
<organism evidence="2 3">
    <name type="scientific">Friedmanniomyces endolithicus</name>
    <dbReference type="NCBI Taxonomy" id="329885"/>
    <lineage>
        <taxon>Eukaryota</taxon>
        <taxon>Fungi</taxon>
        <taxon>Dikarya</taxon>
        <taxon>Ascomycota</taxon>
        <taxon>Pezizomycotina</taxon>
        <taxon>Dothideomycetes</taxon>
        <taxon>Dothideomycetidae</taxon>
        <taxon>Mycosphaerellales</taxon>
        <taxon>Teratosphaeriaceae</taxon>
        <taxon>Friedmanniomyces</taxon>
    </lineage>
</organism>
<evidence type="ECO:0000313" key="3">
    <source>
        <dbReference type="Proteomes" id="UP000310066"/>
    </source>
</evidence>
<gene>
    <name evidence="2" type="ORF">B0A54_05169</name>
</gene>
<comment type="caution">
    <text evidence="2">The sequence shown here is derived from an EMBL/GenBank/DDBJ whole genome shotgun (WGS) entry which is preliminary data.</text>
</comment>
<proteinExistence type="predicted"/>
<protein>
    <submittedName>
        <fullName evidence="2">Uncharacterized protein</fullName>
    </submittedName>
</protein>